<dbReference type="Proteomes" id="UP000028186">
    <property type="component" value="Plasmid pHAMBI1141a"/>
</dbReference>
<evidence type="ECO:0000256" key="7">
    <source>
        <dbReference type="SAM" id="MobiDB-lite"/>
    </source>
</evidence>
<name>A0A068TGW5_NEOGA</name>
<feature type="region of interest" description="Disordered" evidence="7">
    <location>
        <begin position="147"/>
        <end position="171"/>
    </location>
</feature>
<evidence type="ECO:0000256" key="2">
    <source>
        <dbReference type="ARBA" id="ARBA00010265"/>
    </source>
</evidence>
<dbReference type="InterPro" id="IPR047695">
    <property type="entry name" value="T4SS_VirB10/PtlG"/>
</dbReference>
<dbReference type="InterPro" id="IPR042217">
    <property type="entry name" value="T4SS_VirB10/TrbI"/>
</dbReference>
<proteinExistence type="inferred from homology"/>
<keyword evidence="3" id="KW-1003">Cell membrane</keyword>
<dbReference type="InterPro" id="IPR005498">
    <property type="entry name" value="T4SS_VirB10/TraB/TrbI"/>
</dbReference>
<dbReference type="NCBIfam" id="NF038091">
    <property type="entry name" value="T4SS_VirB10"/>
    <property type="match status" value="1"/>
</dbReference>
<feature type="region of interest" description="Disordered" evidence="7">
    <location>
        <begin position="54"/>
        <end position="133"/>
    </location>
</feature>
<dbReference type="HOGENOM" id="CLU_041899_5_0_5"/>
<keyword evidence="4 8" id="KW-0812">Transmembrane</keyword>
<dbReference type="CDD" id="cd16429">
    <property type="entry name" value="VirB10"/>
    <property type="match status" value="1"/>
</dbReference>
<keyword evidence="9" id="KW-0614">Plasmid</keyword>
<evidence type="ECO:0000256" key="3">
    <source>
        <dbReference type="ARBA" id="ARBA00022475"/>
    </source>
</evidence>
<sequence>MQRSPELEAMLTSDETAVRDSRARRRQFLGSAALLLGGAALAYVVVFSPTRRLPESVKGDEEFTTTTFRPPSFLRDNQKPPEQPPAPVIKLPDPPPDPPKPAPPDATTFDVPPPPGAVIATPQQQLQPEKPEEFPKRFLSKQIVVDSAKPDNSQGALGSGEDGDRPTVAGQDRNSKFLASASAIGDRSAKARQIDRIDAMIPEGTLIPGILETAINSDLPGQIRAITSHDVYSFDGRRVLIPTGTRLIGEYQSEVTRGQKRIFVIWTRLLRDDGVSVRLNSIGTDGLGRSGLTGLVDNKWRERFGSAILLSIVGAGSSYLTGYGSGQYSSGGNGNGSSDSDRAAELARETIAQTFSDMANQALAENLKIPPTISVHQGERIFVYVRQDLDFSAMYPDPVQEALKEIKHERGLRQDQSR</sequence>
<organism evidence="9 10">
    <name type="scientific">Neorhizobium galegae bv. officinalis bv. officinalis str. HAMBI 1141</name>
    <dbReference type="NCBI Taxonomy" id="1028801"/>
    <lineage>
        <taxon>Bacteria</taxon>
        <taxon>Pseudomonadati</taxon>
        <taxon>Pseudomonadota</taxon>
        <taxon>Alphaproteobacteria</taxon>
        <taxon>Hyphomicrobiales</taxon>
        <taxon>Rhizobiaceae</taxon>
        <taxon>Rhizobium/Agrobacterium group</taxon>
        <taxon>Neorhizobium</taxon>
    </lineage>
</organism>
<dbReference type="AlphaFoldDB" id="A0A068TGW5"/>
<evidence type="ECO:0000256" key="1">
    <source>
        <dbReference type="ARBA" id="ARBA00004162"/>
    </source>
</evidence>
<evidence type="ECO:0000256" key="5">
    <source>
        <dbReference type="ARBA" id="ARBA00022989"/>
    </source>
</evidence>
<feature type="transmembrane region" description="Helical" evidence="8">
    <location>
        <begin position="28"/>
        <end position="48"/>
    </location>
</feature>
<protein>
    <submittedName>
        <fullName evidence="9">Type IV secretion system protein VirB10-like</fullName>
    </submittedName>
</protein>
<dbReference type="Pfam" id="PF03743">
    <property type="entry name" value="TrbI"/>
    <property type="match status" value="1"/>
</dbReference>
<dbReference type="Gene3D" id="2.40.128.260">
    <property type="entry name" value="Type IV secretion system, VirB10/TraB/TrbI"/>
    <property type="match status" value="1"/>
</dbReference>
<keyword evidence="6 8" id="KW-0472">Membrane</keyword>
<gene>
    <name evidence="9" type="ORF">RG1141_PA08600</name>
</gene>
<accession>A0A068TGW5</accession>
<keyword evidence="5 8" id="KW-1133">Transmembrane helix</keyword>
<feature type="compositionally biased region" description="Pro residues" evidence="7">
    <location>
        <begin position="81"/>
        <end position="104"/>
    </location>
</feature>
<evidence type="ECO:0000256" key="4">
    <source>
        <dbReference type="ARBA" id="ARBA00022692"/>
    </source>
</evidence>
<evidence type="ECO:0000256" key="8">
    <source>
        <dbReference type="SAM" id="Phobius"/>
    </source>
</evidence>
<comment type="subcellular location">
    <subcellularLocation>
        <location evidence="1">Cell membrane</location>
        <topology evidence="1">Single-pass membrane protein</topology>
    </subcellularLocation>
</comment>
<dbReference type="KEGG" id="ngl:RG1141_PA08600"/>
<reference evidence="10" key="1">
    <citation type="journal article" date="2014" name="BMC Genomics">
        <title>Genome sequencing of two Neorhizobium galegae strains reveals a noeT gene responsible for the unusual acetylation of the nodulation factors.</title>
        <authorList>
            <person name="Osterman J."/>
            <person name="Marsh J."/>
            <person name="Laine P.K."/>
            <person name="Zeng Z."/>
            <person name="Alatalo E."/>
            <person name="Sullivan J.T."/>
            <person name="Young J.P."/>
            <person name="Thomas-Oates J."/>
            <person name="Paulin L."/>
            <person name="Lindstrom K."/>
        </authorList>
    </citation>
    <scope>NUCLEOTIDE SEQUENCE [LARGE SCALE GENOMIC DNA]</scope>
    <source>
        <strain evidence="10">HAMBI 1141</strain>
        <plasmid evidence="10">II</plasmid>
    </source>
</reference>
<dbReference type="EMBL" id="HG938356">
    <property type="protein sequence ID" value="CDN57692.1"/>
    <property type="molecule type" value="Genomic_DNA"/>
</dbReference>
<dbReference type="eggNOG" id="COG2948">
    <property type="taxonomic scope" value="Bacteria"/>
</dbReference>
<dbReference type="PATRIC" id="fig|1028801.3.peg.5460"/>
<dbReference type="GO" id="GO:0005886">
    <property type="term" value="C:plasma membrane"/>
    <property type="evidence" value="ECO:0007669"/>
    <property type="project" value="UniProtKB-SubCell"/>
</dbReference>
<evidence type="ECO:0000313" key="10">
    <source>
        <dbReference type="Proteomes" id="UP000028186"/>
    </source>
</evidence>
<evidence type="ECO:0000313" key="9">
    <source>
        <dbReference type="EMBL" id="CDN57692.1"/>
    </source>
</evidence>
<comment type="similarity">
    <text evidence="2">Belongs to the TrbI/VirB10 family.</text>
</comment>
<geneLocation type="plasmid" evidence="10">
    <name>II</name>
</geneLocation>
<evidence type="ECO:0000256" key="6">
    <source>
        <dbReference type="ARBA" id="ARBA00023136"/>
    </source>
</evidence>
<dbReference type="RefSeq" id="WP_040124867.1">
    <property type="nucleotide sequence ID" value="NZ_HG938356.1"/>
</dbReference>